<evidence type="ECO:0000256" key="1">
    <source>
        <dbReference type="ARBA" id="ARBA00007074"/>
    </source>
</evidence>
<name>A0A2A5S067_9LACT</name>
<comment type="similarity">
    <text evidence="1">Belongs to the peptidase C40 family.</text>
</comment>
<feature type="region of interest" description="Disordered" evidence="6">
    <location>
        <begin position="37"/>
        <end position="87"/>
    </location>
</feature>
<dbReference type="OrthoDB" id="2217676at2"/>
<comment type="caution">
    <text evidence="9">The sequence shown here is derived from an EMBL/GenBank/DDBJ whole genome shotgun (WGS) entry which is preliminary data.</text>
</comment>
<evidence type="ECO:0000256" key="7">
    <source>
        <dbReference type="SAM" id="SignalP"/>
    </source>
</evidence>
<dbReference type="InterPro" id="IPR000064">
    <property type="entry name" value="NLP_P60_dom"/>
</dbReference>
<dbReference type="PANTHER" id="PTHR47053:SF1">
    <property type="entry name" value="MUREIN DD-ENDOPEPTIDASE MEPH-RELATED"/>
    <property type="match status" value="1"/>
</dbReference>
<evidence type="ECO:0000313" key="9">
    <source>
        <dbReference type="EMBL" id="PCS06892.1"/>
    </source>
</evidence>
<feature type="compositionally biased region" description="Polar residues" evidence="6">
    <location>
        <begin position="37"/>
        <end position="47"/>
    </location>
</feature>
<keyword evidence="3" id="KW-0677">Repeat</keyword>
<keyword evidence="2" id="KW-0645">Protease</keyword>
<dbReference type="SUPFAM" id="SSF54001">
    <property type="entry name" value="Cysteine proteinases"/>
    <property type="match status" value="1"/>
</dbReference>
<feature type="domain" description="NlpC/P60" evidence="8">
    <location>
        <begin position="307"/>
        <end position="444"/>
    </location>
</feature>
<keyword evidence="5" id="KW-0788">Thiol protease</keyword>
<dbReference type="GO" id="GO:0006508">
    <property type="term" value="P:proteolysis"/>
    <property type="evidence" value="ECO:0007669"/>
    <property type="project" value="UniProtKB-KW"/>
</dbReference>
<dbReference type="InterPro" id="IPR038765">
    <property type="entry name" value="Papain-like_cys_pep_sf"/>
</dbReference>
<keyword evidence="7" id="KW-0732">Signal</keyword>
<evidence type="ECO:0000256" key="5">
    <source>
        <dbReference type="ARBA" id="ARBA00022807"/>
    </source>
</evidence>
<keyword evidence="10" id="KW-1185">Reference proteome</keyword>
<dbReference type="AlphaFoldDB" id="A0A2A5S067"/>
<feature type="chain" id="PRO_5038902159" description="NlpC/P60 domain-containing protein" evidence="7">
    <location>
        <begin position="22"/>
        <end position="479"/>
    </location>
</feature>
<feature type="compositionally biased region" description="Low complexity" evidence="6">
    <location>
        <begin position="48"/>
        <end position="84"/>
    </location>
</feature>
<feature type="signal peptide" evidence="7">
    <location>
        <begin position="1"/>
        <end position="21"/>
    </location>
</feature>
<dbReference type="Pfam" id="PF00877">
    <property type="entry name" value="NLPC_P60"/>
    <property type="match status" value="1"/>
</dbReference>
<protein>
    <recommendedName>
        <fullName evidence="8">NlpC/P60 domain-containing protein</fullName>
    </recommendedName>
</protein>
<dbReference type="Gene3D" id="2.10.270.10">
    <property type="entry name" value="Cholin Binding"/>
    <property type="match status" value="1"/>
</dbReference>
<gene>
    <name evidence="9" type="ORF">RU87_GL001352</name>
</gene>
<dbReference type="Pfam" id="PF18885">
    <property type="entry name" value="DUF5648"/>
    <property type="match status" value="1"/>
</dbReference>
<keyword evidence="4" id="KW-0378">Hydrolase</keyword>
<evidence type="ECO:0000256" key="3">
    <source>
        <dbReference type="ARBA" id="ARBA00022737"/>
    </source>
</evidence>
<evidence type="ECO:0000256" key="6">
    <source>
        <dbReference type="SAM" id="MobiDB-lite"/>
    </source>
</evidence>
<dbReference type="InterPro" id="IPR043708">
    <property type="entry name" value="DUF5648"/>
</dbReference>
<dbReference type="InterPro" id="IPR018337">
    <property type="entry name" value="Cell_wall/Cho-bd_repeat"/>
</dbReference>
<accession>A0A2A5S067</accession>
<organism evidence="9 10">
    <name type="scientific">Pseudolactococcus plantarum</name>
    <dbReference type="NCBI Taxonomy" id="1365"/>
    <lineage>
        <taxon>Bacteria</taxon>
        <taxon>Bacillati</taxon>
        <taxon>Bacillota</taxon>
        <taxon>Bacilli</taxon>
        <taxon>Lactobacillales</taxon>
        <taxon>Streptococcaceae</taxon>
        <taxon>Pseudolactococcus</taxon>
    </lineage>
</organism>
<dbReference type="InterPro" id="IPR051202">
    <property type="entry name" value="Peptidase_C40"/>
</dbReference>
<dbReference type="Pfam" id="PF19127">
    <property type="entry name" value="Choline_bind_3"/>
    <property type="match status" value="1"/>
</dbReference>
<evidence type="ECO:0000256" key="2">
    <source>
        <dbReference type="ARBA" id="ARBA00022670"/>
    </source>
</evidence>
<evidence type="ECO:0000256" key="4">
    <source>
        <dbReference type="ARBA" id="ARBA00022801"/>
    </source>
</evidence>
<dbReference type="STRING" id="1348632.GCA_001591745_00733"/>
<dbReference type="SUPFAM" id="SSF69360">
    <property type="entry name" value="Cell wall binding repeat"/>
    <property type="match status" value="1"/>
</dbReference>
<dbReference type="RefSeq" id="WP_068161685.1">
    <property type="nucleotide sequence ID" value="NZ_JXJX01000006.1"/>
</dbReference>
<dbReference type="Gene3D" id="3.90.1720.10">
    <property type="entry name" value="endopeptidase domain like (from Nostoc punctiforme)"/>
    <property type="match status" value="1"/>
</dbReference>
<sequence>MKKKILGVVCLTALLFTQKIAAQDSDSANTLVSETKTPQISAAEPNQSSSDVISAVSKSSATSTEIPSSSTTSTEQSTPPSRTSRALNKTITTQAMYRLYNTNSGEHFYTANLVEAQQVINAGWNYEGIGWYAPVSGDPVYRVYNPQAGDHHYTLSSYEKDSLVKLGWRYEGIGWYSDTKKKVKLYRAYNPSAKSGSHNYTANLNEQRQLISMGWQDEGIAWYGSDIKPSEDKNQQPVQTYLPNQWYTVNGEKRHTDQKSNWMTGFQWISAKVYYFDQSGNMKKNTTVTDRGNTYRLNADGILTSGDSRIEKAIASGMTKVGKSPYVLGGGRTPASIAANHFDCSSFVYWMYQQAGVSLGNQSSTTTWTQRNLGTAVAFSKIKRGDIFMMNNIGHVGLYLGGGYFIQSSPNAKYSTVYGGQAQPNLTHSSYDYNGVYYGGVGVSKLSDVLSKDPADGKHWVTYKTWEQIQDNVVRRLVK</sequence>
<dbReference type="GO" id="GO:0008234">
    <property type="term" value="F:cysteine-type peptidase activity"/>
    <property type="evidence" value="ECO:0007669"/>
    <property type="project" value="UniProtKB-KW"/>
</dbReference>
<dbReference type="Proteomes" id="UP000242246">
    <property type="component" value="Unassembled WGS sequence"/>
</dbReference>
<dbReference type="PANTHER" id="PTHR47053">
    <property type="entry name" value="MUREIN DD-ENDOPEPTIDASE MEPH-RELATED"/>
    <property type="match status" value="1"/>
</dbReference>
<evidence type="ECO:0000313" key="10">
    <source>
        <dbReference type="Proteomes" id="UP000242246"/>
    </source>
</evidence>
<dbReference type="PROSITE" id="PS51935">
    <property type="entry name" value="NLPC_P60"/>
    <property type="match status" value="1"/>
</dbReference>
<dbReference type="EMBL" id="JXJX01000006">
    <property type="protein sequence ID" value="PCS06892.1"/>
    <property type="molecule type" value="Genomic_DNA"/>
</dbReference>
<proteinExistence type="inferred from homology"/>
<reference evidence="9 10" key="1">
    <citation type="submission" date="2014-12" db="EMBL/GenBank/DDBJ databases">
        <title>Draft genome sequences of 10 type strains of Lactococcus.</title>
        <authorList>
            <person name="Sun Z."/>
            <person name="Zhong Z."/>
            <person name="Liu W."/>
            <person name="Zhang W."/>
            <person name="Zhang H."/>
        </authorList>
    </citation>
    <scope>NUCLEOTIDE SEQUENCE [LARGE SCALE GENOMIC DNA]</scope>
    <source>
        <strain evidence="9 10">DSM 20686</strain>
    </source>
</reference>
<evidence type="ECO:0000259" key="8">
    <source>
        <dbReference type="PROSITE" id="PS51935"/>
    </source>
</evidence>